<keyword evidence="10" id="KW-1185">Reference proteome</keyword>
<feature type="transmembrane region" description="Helical" evidence="7">
    <location>
        <begin position="109"/>
        <end position="135"/>
    </location>
</feature>
<dbReference type="InterPro" id="IPR050980">
    <property type="entry name" value="2C_sensor_his_kinase"/>
</dbReference>
<dbReference type="SUPFAM" id="SSF55874">
    <property type="entry name" value="ATPase domain of HSP90 chaperone/DNA topoisomerase II/histidine kinase"/>
    <property type="match status" value="1"/>
</dbReference>
<dbReference type="RefSeq" id="WP_162085890.1">
    <property type="nucleotide sequence ID" value="NZ_AP021881.1"/>
</dbReference>
<organism evidence="9 10">
    <name type="scientific">Sulfuriferula nivalis</name>
    <dbReference type="NCBI Taxonomy" id="2675298"/>
    <lineage>
        <taxon>Bacteria</taxon>
        <taxon>Pseudomonadati</taxon>
        <taxon>Pseudomonadota</taxon>
        <taxon>Betaproteobacteria</taxon>
        <taxon>Nitrosomonadales</taxon>
        <taxon>Sulfuricellaceae</taxon>
        <taxon>Sulfuriferula</taxon>
    </lineage>
</organism>
<dbReference type="Pfam" id="PF02518">
    <property type="entry name" value="HATPase_c"/>
    <property type="match status" value="1"/>
</dbReference>
<dbReference type="InterPro" id="IPR003594">
    <property type="entry name" value="HATPase_dom"/>
</dbReference>
<keyword evidence="7" id="KW-0812">Transmembrane</keyword>
<name>A0A809SAT6_9PROT</name>
<dbReference type="InterPro" id="IPR005467">
    <property type="entry name" value="His_kinase_dom"/>
</dbReference>
<dbReference type="InterPro" id="IPR036890">
    <property type="entry name" value="HATPase_C_sf"/>
</dbReference>
<evidence type="ECO:0000256" key="5">
    <source>
        <dbReference type="ARBA" id="ARBA00022777"/>
    </source>
</evidence>
<reference evidence="10" key="1">
    <citation type="submission" date="2019-11" db="EMBL/GenBank/DDBJ databases">
        <title>Isolation and characterization of a novel species in the genus Sulfuriferula.</title>
        <authorList>
            <person name="Mochizuki J."/>
            <person name="Kojima H."/>
            <person name="Fukui M."/>
        </authorList>
    </citation>
    <scope>NUCLEOTIDE SEQUENCE [LARGE SCALE GENOMIC DNA]</scope>
    <source>
        <strain evidence="10">SGTM</strain>
    </source>
</reference>
<evidence type="ECO:0000256" key="3">
    <source>
        <dbReference type="ARBA" id="ARBA00022679"/>
    </source>
</evidence>
<dbReference type="SUPFAM" id="SSF47384">
    <property type="entry name" value="Homodimeric domain of signal transducing histidine kinase"/>
    <property type="match status" value="1"/>
</dbReference>
<protein>
    <recommendedName>
        <fullName evidence="2">histidine kinase</fullName>
        <ecNumber evidence="2">2.7.13.3</ecNumber>
    </recommendedName>
</protein>
<feature type="transmembrane region" description="Helical" evidence="7">
    <location>
        <begin position="155"/>
        <end position="177"/>
    </location>
</feature>
<keyword evidence="7" id="KW-0472">Membrane</keyword>
<dbReference type="SMART" id="SM00387">
    <property type="entry name" value="HATPase_c"/>
    <property type="match status" value="1"/>
</dbReference>
<evidence type="ECO:0000256" key="6">
    <source>
        <dbReference type="ARBA" id="ARBA00022840"/>
    </source>
</evidence>
<evidence type="ECO:0000256" key="2">
    <source>
        <dbReference type="ARBA" id="ARBA00012438"/>
    </source>
</evidence>
<dbReference type="Proteomes" id="UP000463939">
    <property type="component" value="Chromosome"/>
</dbReference>
<comment type="catalytic activity">
    <reaction evidence="1">
        <text>ATP + protein L-histidine = ADP + protein N-phospho-L-histidine.</text>
        <dbReference type="EC" id="2.7.13.3"/>
    </reaction>
</comment>
<evidence type="ECO:0000313" key="9">
    <source>
        <dbReference type="EMBL" id="BBP02223.1"/>
    </source>
</evidence>
<sequence>MLIPSSSFSTVPVAGMLRNLFVLRLFAVGGQLLALAVAEFGLHIALPLPAMLSVVVGLAMLNAVTWLRLRQASPVTALEFFVQLVADMATLTLLLYFSGGASNPFVSLYLIPIIIAATTLPATYVWMMTLLSVLAYSVLTQLFVPLSLPPGAVEFSLHLVGMWLNFIVSAVLIAFFIGKMAASIRARDQELASIRERALADEQVLALGNLAAGAAHELSTPLATMSVITEELQFECKDDEVKQDALLILRNQIAACKSILTRLTQVNQQGRVDAGMQVQLDTWLTALISQWQLMRPQVQVTTRVIGKHTVPVVLNDTSLNQAILSLCNNAADADNGQVEIELDWDAAYVQIAVLDRGAGFANPAQASKIFFTTKQAQGGFGVGLYLANATIERHGGSVALLAREGGGAKVIVRLPIMGGEI</sequence>
<feature type="transmembrane region" description="Helical" evidence="7">
    <location>
        <begin position="75"/>
        <end position="97"/>
    </location>
</feature>
<dbReference type="Gene3D" id="3.30.565.10">
    <property type="entry name" value="Histidine kinase-like ATPase, C-terminal domain"/>
    <property type="match status" value="1"/>
</dbReference>
<feature type="domain" description="Histidine kinase" evidence="8">
    <location>
        <begin position="213"/>
        <end position="418"/>
    </location>
</feature>
<dbReference type="GO" id="GO:0005886">
    <property type="term" value="C:plasma membrane"/>
    <property type="evidence" value="ECO:0007669"/>
    <property type="project" value="TreeGrafter"/>
</dbReference>
<keyword evidence="4" id="KW-0547">Nucleotide-binding</keyword>
<evidence type="ECO:0000313" key="10">
    <source>
        <dbReference type="Proteomes" id="UP000463939"/>
    </source>
</evidence>
<dbReference type="Gene3D" id="1.10.287.130">
    <property type="match status" value="1"/>
</dbReference>
<dbReference type="PANTHER" id="PTHR44936">
    <property type="entry name" value="SENSOR PROTEIN CREC"/>
    <property type="match status" value="1"/>
</dbReference>
<gene>
    <name evidence="9" type="primary">roxS</name>
    <name evidence="9" type="ORF">SFSGTM_29310</name>
</gene>
<proteinExistence type="predicted"/>
<dbReference type="GO" id="GO:0005524">
    <property type="term" value="F:ATP binding"/>
    <property type="evidence" value="ECO:0007669"/>
    <property type="project" value="UniProtKB-KW"/>
</dbReference>
<keyword evidence="5 9" id="KW-0418">Kinase</keyword>
<dbReference type="InterPro" id="IPR036097">
    <property type="entry name" value="HisK_dim/P_sf"/>
</dbReference>
<dbReference type="PRINTS" id="PR00344">
    <property type="entry name" value="BCTRLSENSOR"/>
</dbReference>
<dbReference type="EC" id="2.7.13.3" evidence="2"/>
<dbReference type="PANTHER" id="PTHR44936:SF10">
    <property type="entry name" value="SENSOR PROTEIN RSTB"/>
    <property type="match status" value="1"/>
</dbReference>
<dbReference type="EMBL" id="AP021881">
    <property type="protein sequence ID" value="BBP02223.1"/>
    <property type="molecule type" value="Genomic_DNA"/>
</dbReference>
<dbReference type="PROSITE" id="PS50109">
    <property type="entry name" value="HIS_KIN"/>
    <property type="match status" value="1"/>
</dbReference>
<evidence type="ECO:0000256" key="7">
    <source>
        <dbReference type="SAM" id="Phobius"/>
    </source>
</evidence>
<dbReference type="GO" id="GO:0000155">
    <property type="term" value="F:phosphorelay sensor kinase activity"/>
    <property type="evidence" value="ECO:0007669"/>
    <property type="project" value="InterPro"/>
</dbReference>
<dbReference type="InterPro" id="IPR004358">
    <property type="entry name" value="Sig_transdc_His_kin-like_C"/>
</dbReference>
<dbReference type="KEGG" id="sniv:SFSGTM_29310"/>
<keyword evidence="3" id="KW-0808">Transferase</keyword>
<evidence type="ECO:0000259" key="8">
    <source>
        <dbReference type="PROSITE" id="PS50109"/>
    </source>
</evidence>
<evidence type="ECO:0000256" key="1">
    <source>
        <dbReference type="ARBA" id="ARBA00000085"/>
    </source>
</evidence>
<evidence type="ECO:0000256" key="4">
    <source>
        <dbReference type="ARBA" id="ARBA00022741"/>
    </source>
</evidence>
<accession>A0A809SAT6</accession>
<dbReference type="AlphaFoldDB" id="A0A809SAT6"/>
<feature type="transmembrane region" description="Helical" evidence="7">
    <location>
        <begin position="20"/>
        <end position="38"/>
    </location>
</feature>
<keyword evidence="7" id="KW-1133">Transmembrane helix</keyword>
<keyword evidence="6" id="KW-0067">ATP-binding</keyword>
<feature type="transmembrane region" description="Helical" evidence="7">
    <location>
        <begin position="50"/>
        <end position="69"/>
    </location>
</feature>